<proteinExistence type="predicted"/>
<evidence type="ECO:0000313" key="3">
    <source>
        <dbReference type="Proteomes" id="UP001165082"/>
    </source>
</evidence>
<dbReference type="AlphaFoldDB" id="A0A9W6Z9P8"/>
<evidence type="ECO:0000313" key="2">
    <source>
        <dbReference type="EMBL" id="GMH48286.1"/>
    </source>
</evidence>
<dbReference type="EMBL" id="BRXZ01004408">
    <property type="protein sequence ID" value="GMH48286.1"/>
    <property type="molecule type" value="Genomic_DNA"/>
</dbReference>
<sequence>MDTKIGDVRVALEVGTEGLSKIAGEVSRREAAVNRDDDTMIEVLEEVEKRNRELGRELGKEKKEREERRDESERMARLLSEYRLEIIRSKDAEERALHDLARERDTVDALRKRLDLAVEALRDAERSRLDHPTTASHPPSAPASQDPSLPNPQPPLPHPSMSPPRQSSAPPTPSLSADEEMFTRLLQASNDKLLSDLREEVEKKLESVVVGETRVIEGATPKVR</sequence>
<reference evidence="2" key="1">
    <citation type="submission" date="2022-07" db="EMBL/GenBank/DDBJ databases">
        <title>Genome analysis of Parmales, a sister group of diatoms, reveals the evolutionary specialization of diatoms from phago-mixotrophs to photoautotrophs.</title>
        <authorList>
            <person name="Ban H."/>
            <person name="Sato S."/>
            <person name="Yoshikawa S."/>
            <person name="Kazumasa Y."/>
            <person name="Nakamura Y."/>
            <person name="Ichinomiya M."/>
            <person name="Saitoh K."/>
            <person name="Sato N."/>
            <person name="Blanc-Mathieu R."/>
            <person name="Endo H."/>
            <person name="Kuwata A."/>
            <person name="Ogata H."/>
        </authorList>
    </citation>
    <scope>NUCLEOTIDE SEQUENCE</scope>
</reference>
<feature type="region of interest" description="Disordered" evidence="1">
    <location>
        <begin position="124"/>
        <end position="183"/>
    </location>
</feature>
<organism evidence="2 3">
    <name type="scientific">Triparma retinervis</name>
    <dbReference type="NCBI Taxonomy" id="2557542"/>
    <lineage>
        <taxon>Eukaryota</taxon>
        <taxon>Sar</taxon>
        <taxon>Stramenopiles</taxon>
        <taxon>Ochrophyta</taxon>
        <taxon>Bolidophyceae</taxon>
        <taxon>Parmales</taxon>
        <taxon>Triparmaceae</taxon>
        <taxon>Triparma</taxon>
    </lineage>
</organism>
<dbReference type="OrthoDB" id="206438at2759"/>
<feature type="compositionally biased region" description="Pro residues" evidence="1">
    <location>
        <begin position="149"/>
        <end position="162"/>
    </location>
</feature>
<accession>A0A9W6Z9P8</accession>
<keyword evidence="3" id="KW-1185">Reference proteome</keyword>
<gene>
    <name evidence="2" type="ORF">TrRE_jg5885</name>
</gene>
<feature type="region of interest" description="Disordered" evidence="1">
    <location>
        <begin position="51"/>
        <end position="74"/>
    </location>
</feature>
<dbReference type="Proteomes" id="UP001165082">
    <property type="component" value="Unassembled WGS sequence"/>
</dbReference>
<comment type="caution">
    <text evidence="2">The sequence shown here is derived from an EMBL/GenBank/DDBJ whole genome shotgun (WGS) entry which is preliminary data.</text>
</comment>
<protein>
    <submittedName>
        <fullName evidence="2">Uncharacterized protein</fullName>
    </submittedName>
</protein>
<evidence type="ECO:0000256" key="1">
    <source>
        <dbReference type="SAM" id="MobiDB-lite"/>
    </source>
</evidence>
<feature type="compositionally biased region" description="Low complexity" evidence="1">
    <location>
        <begin position="132"/>
        <end position="148"/>
    </location>
</feature>
<name>A0A9W6Z9P8_9STRA</name>